<sequence length="113" mass="12621">MRTITVGGRTQIAEKVFSDCLTILYTKGTDTAGITKDANLNFHKLAEDTGLTKYQIWLVYIKKHLFRLEGAIANGSLELKGESIKDSIRDIINYMVILESLIEEDKEDPSGNA</sequence>
<reference evidence="2" key="1">
    <citation type="submission" date="2020-03" db="EMBL/GenBank/DDBJ databases">
        <title>The deep terrestrial virosphere.</title>
        <authorList>
            <person name="Holmfeldt K."/>
            <person name="Nilsson E."/>
            <person name="Simone D."/>
            <person name="Lopez-Fernandez M."/>
            <person name="Wu X."/>
            <person name="de Brujin I."/>
            <person name="Lundin D."/>
            <person name="Andersson A."/>
            <person name="Bertilsson S."/>
            <person name="Dopson M."/>
        </authorList>
    </citation>
    <scope>NUCLEOTIDE SEQUENCE</scope>
    <source>
        <strain evidence="2">MM415A00229</strain>
        <strain evidence="1">MM415B01070</strain>
    </source>
</reference>
<organism evidence="2">
    <name type="scientific">viral metagenome</name>
    <dbReference type="NCBI Taxonomy" id="1070528"/>
    <lineage>
        <taxon>unclassified sequences</taxon>
        <taxon>metagenomes</taxon>
        <taxon>organismal metagenomes</taxon>
    </lineage>
</organism>
<protein>
    <recommendedName>
        <fullName evidence="3">DUF1599 domain-containing protein</fullName>
    </recommendedName>
</protein>
<gene>
    <name evidence="2" type="ORF">MM415A00229_0004</name>
    <name evidence="1" type="ORF">MM415B01070_0022</name>
</gene>
<evidence type="ECO:0008006" key="3">
    <source>
        <dbReference type="Google" id="ProtNLM"/>
    </source>
</evidence>
<evidence type="ECO:0000313" key="2">
    <source>
        <dbReference type="EMBL" id="QJA84056.1"/>
    </source>
</evidence>
<accession>A0A6M3KPT1</accession>
<evidence type="ECO:0000313" key="1">
    <source>
        <dbReference type="EMBL" id="QJA60688.1"/>
    </source>
</evidence>
<dbReference type="EMBL" id="MT142523">
    <property type="protein sequence ID" value="QJA84056.1"/>
    <property type="molecule type" value="Genomic_DNA"/>
</dbReference>
<dbReference type="EMBL" id="MT141417">
    <property type="protein sequence ID" value="QJA60688.1"/>
    <property type="molecule type" value="Genomic_DNA"/>
</dbReference>
<dbReference type="AlphaFoldDB" id="A0A6M3KPT1"/>
<name>A0A6M3KPT1_9ZZZZ</name>
<proteinExistence type="predicted"/>